<evidence type="ECO:0000256" key="2">
    <source>
        <dbReference type="SAM" id="SignalP"/>
    </source>
</evidence>
<dbReference type="InterPro" id="IPR003709">
    <property type="entry name" value="VanY-like_core_dom"/>
</dbReference>
<evidence type="ECO:0000259" key="4">
    <source>
        <dbReference type="Pfam" id="PF02557"/>
    </source>
</evidence>
<dbReference type="Pfam" id="PF01471">
    <property type="entry name" value="PG_binding_1"/>
    <property type="match status" value="1"/>
</dbReference>
<comment type="caution">
    <text evidence="5">The sequence shown here is derived from an EMBL/GenBank/DDBJ whole genome shotgun (WGS) entry which is preliminary data.</text>
</comment>
<dbReference type="InterPro" id="IPR009045">
    <property type="entry name" value="Zn_M74/Hedgehog-like"/>
</dbReference>
<dbReference type="SUPFAM" id="SSF55166">
    <property type="entry name" value="Hedgehog/DD-peptidase"/>
    <property type="match status" value="1"/>
</dbReference>
<feature type="region of interest" description="Disordered" evidence="1">
    <location>
        <begin position="25"/>
        <end position="46"/>
    </location>
</feature>
<evidence type="ECO:0000256" key="1">
    <source>
        <dbReference type="SAM" id="MobiDB-lite"/>
    </source>
</evidence>
<feature type="domain" description="Peptidoglycan binding-like" evidence="3">
    <location>
        <begin position="63"/>
        <end position="119"/>
    </location>
</feature>
<feature type="domain" description="D-alanyl-D-alanine carboxypeptidase-like core" evidence="4">
    <location>
        <begin position="192"/>
        <end position="320"/>
    </location>
</feature>
<dbReference type="PANTHER" id="PTHR34385:SF1">
    <property type="entry name" value="PEPTIDOGLYCAN L-ALANYL-D-GLUTAMATE ENDOPEPTIDASE CWLK"/>
    <property type="match status" value="1"/>
</dbReference>
<reference evidence="5 6" key="1">
    <citation type="submission" date="2023-02" db="EMBL/GenBank/DDBJ databases">
        <title>Oceanobacillus kimchii IFOP_LL358 isolated form Alexandrium catenella lab strain.</title>
        <authorList>
            <person name="Gajardo G."/>
            <person name="Ueki S."/>
            <person name="Maruyama F."/>
        </authorList>
    </citation>
    <scope>NUCLEOTIDE SEQUENCE [LARGE SCALE GENOMIC DNA]</scope>
    <source>
        <strain evidence="5 6">IFOP_LL358</strain>
    </source>
</reference>
<feature type="compositionally biased region" description="Low complexity" evidence="1">
    <location>
        <begin position="25"/>
        <end position="37"/>
    </location>
</feature>
<organism evidence="5 6">
    <name type="scientific">Oceanobacillus kimchii</name>
    <dbReference type="NCBI Taxonomy" id="746691"/>
    <lineage>
        <taxon>Bacteria</taxon>
        <taxon>Bacillati</taxon>
        <taxon>Bacillota</taxon>
        <taxon>Bacilli</taxon>
        <taxon>Bacillales</taxon>
        <taxon>Bacillaceae</taxon>
        <taxon>Oceanobacillus</taxon>
    </lineage>
</organism>
<sequence length="340" mass="38748">MQRLLWLLLLIGVLLFFMTSCQSNDDTNSSSQNNSENPSDEEDVTANQEYEKLPKTPLQKLDQGEQVVALQYFLEQLGYSFSDQGNYNEQVTWAITDFQIQQEDLLVSGIYDEDTKQKLEEVIQSEKTYKPGKGLPAPTEPAFTDAGTEVISNPYDQLVLVNKDFSLPADYIPDDLVIPNVPFPFIEDIPKKYMRQAAADALEELFADAQEEGLELYAQSGYRSYDRQDTIFAANAAENGEKHANKYSARPGESEHQTGLAMDVTSPEVNFSLETEFGETKEGKWVKENATNYGFIIRFPEGKEEITKYQFEPWHLRYVGQKAAEEIMNQNITLEEYLEK</sequence>
<dbReference type="SUPFAM" id="SSF47090">
    <property type="entry name" value="PGBD-like"/>
    <property type="match status" value="1"/>
</dbReference>
<dbReference type="InterPro" id="IPR052179">
    <property type="entry name" value="DD-CPase-like"/>
</dbReference>
<feature type="chain" id="PRO_5046500493" description="Carboxypeptidase" evidence="2">
    <location>
        <begin position="24"/>
        <end position="340"/>
    </location>
</feature>
<dbReference type="Proteomes" id="UP001275436">
    <property type="component" value="Unassembled WGS sequence"/>
</dbReference>
<dbReference type="InterPro" id="IPR036366">
    <property type="entry name" value="PGBDSf"/>
</dbReference>
<keyword evidence="6" id="KW-1185">Reference proteome</keyword>
<dbReference type="Gene3D" id="3.30.1380.10">
    <property type="match status" value="1"/>
</dbReference>
<keyword evidence="2" id="KW-0732">Signal</keyword>
<gene>
    <name evidence="5" type="ORF">MACH08_06450</name>
</gene>
<dbReference type="PANTHER" id="PTHR34385">
    <property type="entry name" value="D-ALANYL-D-ALANINE CARBOXYPEPTIDASE"/>
    <property type="match status" value="1"/>
</dbReference>
<dbReference type="InterPro" id="IPR002477">
    <property type="entry name" value="Peptidoglycan-bd-like"/>
</dbReference>
<dbReference type="CDD" id="cd14852">
    <property type="entry name" value="LD-carboxypeptidase"/>
    <property type="match status" value="1"/>
</dbReference>
<feature type="signal peptide" evidence="2">
    <location>
        <begin position="1"/>
        <end position="23"/>
    </location>
</feature>
<evidence type="ECO:0008006" key="7">
    <source>
        <dbReference type="Google" id="ProtNLM"/>
    </source>
</evidence>
<accession>A0ABQ5TF99</accession>
<dbReference type="Gene3D" id="1.10.101.10">
    <property type="entry name" value="PGBD-like superfamily/PGBD"/>
    <property type="match status" value="1"/>
</dbReference>
<evidence type="ECO:0000313" key="5">
    <source>
        <dbReference type="EMBL" id="GLO64861.1"/>
    </source>
</evidence>
<dbReference type="Pfam" id="PF02557">
    <property type="entry name" value="VanY"/>
    <property type="match status" value="1"/>
</dbReference>
<evidence type="ECO:0000259" key="3">
    <source>
        <dbReference type="Pfam" id="PF01471"/>
    </source>
</evidence>
<dbReference type="EMBL" id="BSKO01000001">
    <property type="protein sequence ID" value="GLO64861.1"/>
    <property type="molecule type" value="Genomic_DNA"/>
</dbReference>
<evidence type="ECO:0000313" key="6">
    <source>
        <dbReference type="Proteomes" id="UP001275436"/>
    </source>
</evidence>
<proteinExistence type="predicted"/>
<dbReference type="RefSeq" id="WP_317957708.1">
    <property type="nucleotide sequence ID" value="NZ_BSKO01000001.1"/>
</dbReference>
<protein>
    <recommendedName>
        <fullName evidence="7">Carboxypeptidase</fullName>
    </recommendedName>
</protein>
<name>A0ABQ5TF99_9BACI</name>
<dbReference type="InterPro" id="IPR036365">
    <property type="entry name" value="PGBD-like_sf"/>
</dbReference>
<dbReference type="PROSITE" id="PS51257">
    <property type="entry name" value="PROKAR_LIPOPROTEIN"/>
    <property type="match status" value="1"/>
</dbReference>
<dbReference type="InterPro" id="IPR058193">
    <property type="entry name" value="VanY/YodJ_core_dom"/>
</dbReference>